<feature type="compositionally biased region" description="Low complexity" evidence="1">
    <location>
        <begin position="73"/>
        <end position="87"/>
    </location>
</feature>
<comment type="caution">
    <text evidence="2">The sequence shown here is derived from an EMBL/GenBank/DDBJ whole genome shotgun (WGS) entry which is preliminary data.</text>
</comment>
<feature type="compositionally biased region" description="Low complexity" evidence="1">
    <location>
        <begin position="95"/>
        <end position="112"/>
    </location>
</feature>
<reference evidence="2 3" key="1">
    <citation type="journal article" date="2013" name="Curr. Biol.">
        <title>The Genome of the Foraminiferan Reticulomyxa filosa.</title>
        <authorList>
            <person name="Glockner G."/>
            <person name="Hulsmann N."/>
            <person name="Schleicher M."/>
            <person name="Noegel A.A."/>
            <person name="Eichinger L."/>
            <person name="Gallinger C."/>
            <person name="Pawlowski J."/>
            <person name="Sierra R."/>
            <person name="Euteneuer U."/>
            <person name="Pillet L."/>
            <person name="Moustafa A."/>
            <person name="Platzer M."/>
            <person name="Groth M."/>
            <person name="Szafranski K."/>
            <person name="Schliwa M."/>
        </authorList>
    </citation>
    <scope>NUCLEOTIDE SEQUENCE [LARGE SCALE GENOMIC DNA]</scope>
</reference>
<feature type="non-terminal residue" evidence="2">
    <location>
        <position position="1"/>
    </location>
</feature>
<dbReference type="Proteomes" id="UP000023152">
    <property type="component" value="Unassembled WGS sequence"/>
</dbReference>
<protein>
    <submittedName>
        <fullName evidence="2">Uncharacterized protein</fullName>
    </submittedName>
</protein>
<evidence type="ECO:0000313" key="3">
    <source>
        <dbReference type="Proteomes" id="UP000023152"/>
    </source>
</evidence>
<name>X6MU38_RETFI</name>
<evidence type="ECO:0000256" key="1">
    <source>
        <dbReference type="SAM" id="MobiDB-lite"/>
    </source>
</evidence>
<evidence type="ECO:0000313" key="2">
    <source>
        <dbReference type="EMBL" id="ETO16937.1"/>
    </source>
</evidence>
<keyword evidence="3" id="KW-1185">Reference proteome</keyword>
<dbReference type="EMBL" id="ASPP01017599">
    <property type="protein sequence ID" value="ETO16937.1"/>
    <property type="molecule type" value="Genomic_DNA"/>
</dbReference>
<gene>
    <name evidence="2" type="ORF">RFI_20400</name>
</gene>
<feature type="region of interest" description="Disordered" evidence="1">
    <location>
        <begin position="213"/>
        <end position="232"/>
    </location>
</feature>
<accession>X6MU38</accession>
<sequence>FKKKKKKKQIREECFEASAPPNEQGKDHRLQDFELLQENEKDKEYITSGFTRVSRIESYWRSHLLRQKPVSGPSSSSSSSSSSSLSSPPSPPTPSLSSSSSSSSSSSLLLSSTKVQSDKRKRNCKVAQIVPLTQHGMRQTLKRLKKKNAQKTFEYDGYASEGSLHVQRVECVNVTRIAVDPVRVCVYHFLLSAFYIISQSFSEGIADLKERTKTRQWKHKDDKDNVEKTDPNKEMDEIDIASILELSDVKMDIELDYHTLAIANGSASEEKDDSPISVEETLQQLDSLESHVIIYLLYTYMYVYMY</sequence>
<feature type="region of interest" description="Disordered" evidence="1">
    <location>
        <begin position="66"/>
        <end position="122"/>
    </location>
</feature>
<dbReference type="AlphaFoldDB" id="X6MU38"/>
<feature type="non-terminal residue" evidence="2">
    <location>
        <position position="306"/>
    </location>
</feature>
<organism evidence="2 3">
    <name type="scientific">Reticulomyxa filosa</name>
    <dbReference type="NCBI Taxonomy" id="46433"/>
    <lineage>
        <taxon>Eukaryota</taxon>
        <taxon>Sar</taxon>
        <taxon>Rhizaria</taxon>
        <taxon>Retaria</taxon>
        <taxon>Foraminifera</taxon>
        <taxon>Monothalamids</taxon>
        <taxon>Reticulomyxidae</taxon>
        <taxon>Reticulomyxa</taxon>
    </lineage>
</organism>
<feature type="region of interest" description="Disordered" evidence="1">
    <location>
        <begin position="1"/>
        <end position="30"/>
    </location>
</feature>
<proteinExistence type="predicted"/>